<name>A0A8S3Z3V1_9EUPU</name>
<feature type="coiled-coil region" evidence="1">
    <location>
        <begin position="163"/>
        <end position="375"/>
    </location>
</feature>
<evidence type="ECO:0000259" key="2">
    <source>
        <dbReference type="PROSITE" id="PS50003"/>
    </source>
</evidence>
<gene>
    <name evidence="3" type="ORF">CUNI_LOCUS8233</name>
</gene>
<organism evidence="3 4">
    <name type="scientific">Candidula unifasciata</name>
    <dbReference type="NCBI Taxonomy" id="100452"/>
    <lineage>
        <taxon>Eukaryota</taxon>
        <taxon>Metazoa</taxon>
        <taxon>Spiralia</taxon>
        <taxon>Lophotrochozoa</taxon>
        <taxon>Mollusca</taxon>
        <taxon>Gastropoda</taxon>
        <taxon>Heterobranchia</taxon>
        <taxon>Euthyneura</taxon>
        <taxon>Panpulmonata</taxon>
        <taxon>Eupulmonata</taxon>
        <taxon>Stylommatophora</taxon>
        <taxon>Helicina</taxon>
        <taxon>Helicoidea</taxon>
        <taxon>Geomitridae</taxon>
        <taxon>Candidula</taxon>
    </lineage>
</organism>
<dbReference type="Pfam" id="PF00169">
    <property type="entry name" value="PH"/>
    <property type="match status" value="1"/>
</dbReference>
<feature type="domain" description="PH" evidence="2">
    <location>
        <begin position="24"/>
        <end position="132"/>
    </location>
</feature>
<dbReference type="EMBL" id="CAJHNH020001337">
    <property type="protein sequence ID" value="CAG5122675.1"/>
    <property type="molecule type" value="Genomic_DNA"/>
</dbReference>
<evidence type="ECO:0000313" key="3">
    <source>
        <dbReference type="EMBL" id="CAG5122675.1"/>
    </source>
</evidence>
<keyword evidence="4" id="KW-1185">Reference proteome</keyword>
<proteinExistence type="predicted"/>
<sequence length="484" mass="57022">MNISNSSMPEAVRNTLSPRDWATRIQINGVLSKKPLGHQSSRWTKRFFLVKDGFLMYYDVNEKKDYERRDYFNIHPKGVVPLGECHFKPCREPQQPFCILLESPEIDGKLVLAAESEFERDRWLETLEQSRRVTWKNTQLGDEMIRRLQNEGLEAAIEKQSYIDRLQLEVLALSEEKIKSEELERLNQELEEEKQKLASFTKEIQEEYDRIKEELNETVNLVKQVEEDRIVLSQSLQQQRQHLENLNKDKQRILEELQQSMQEQTCLSQEKKSLSQRTEELQLQLQDIESQTSSIERTRISAERRLRDNEERLEQLEAEKTAITNHAHELEFTIHDLVSQKEMTEKELKEEIRARISAEERLKEAERSLRCIDKAVNSQSHRIESEAKEEMTVNVKKLKDFFEDLAEEARITSDKPLIIRNGIMARKTIARRAQTLRYENRKRSTRVQSCDVTSLRPKTTTRRVATSVNHGTSEDMSAVFEENF</sequence>
<keyword evidence="1" id="KW-0175">Coiled coil</keyword>
<dbReference type="PANTHER" id="PTHR14383">
    <property type="entry name" value="SWAP-70 RECOMBINASE"/>
    <property type="match status" value="1"/>
</dbReference>
<dbReference type="Proteomes" id="UP000678393">
    <property type="component" value="Unassembled WGS sequence"/>
</dbReference>
<dbReference type="InterPro" id="IPR001849">
    <property type="entry name" value="PH_domain"/>
</dbReference>
<dbReference type="SMART" id="SM00233">
    <property type="entry name" value="PH"/>
    <property type="match status" value="1"/>
</dbReference>
<reference evidence="3" key="1">
    <citation type="submission" date="2021-04" db="EMBL/GenBank/DDBJ databases">
        <authorList>
            <consortium name="Molecular Ecology Group"/>
        </authorList>
    </citation>
    <scope>NUCLEOTIDE SEQUENCE</scope>
</reference>
<dbReference type="AlphaFoldDB" id="A0A8S3Z3V1"/>
<accession>A0A8S3Z3V1</accession>
<evidence type="ECO:0000313" key="4">
    <source>
        <dbReference type="Proteomes" id="UP000678393"/>
    </source>
</evidence>
<dbReference type="SUPFAM" id="SSF50729">
    <property type="entry name" value="PH domain-like"/>
    <property type="match status" value="1"/>
</dbReference>
<dbReference type="Gene3D" id="2.30.29.30">
    <property type="entry name" value="Pleckstrin-homology domain (PH domain)/Phosphotyrosine-binding domain (PTB)"/>
    <property type="match status" value="1"/>
</dbReference>
<protein>
    <recommendedName>
        <fullName evidence="2">PH domain-containing protein</fullName>
    </recommendedName>
</protein>
<dbReference type="OrthoDB" id="185175at2759"/>
<dbReference type="PANTHER" id="PTHR14383:SF1">
    <property type="entry name" value="PLECKSTRIN HOMOLOGY DOMAIN-CONTAINING FAMILY D MEMBER 1"/>
    <property type="match status" value="1"/>
</dbReference>
<dbReference type="PROSITE" id="PS50003">
    <property type="entry name" value="PH_DOMAIN"/>
    <property type="match status" value="1"/>
</dbReference>
<evidence type="ECO:0000256" key="1">
    <source>
        <dbReference type="SAM" id="Coils"/>
    </source>
</evidence>
<dbReference type="InterPro" id="IPR011993">
    <property type="entry name" value="PH-like_dom_sf"/>
</dbReference>
<comment type="caution">
    <text evidence="3">The sequence shown here is derived from an EMBL/GenBank/DDBJ whole genome shotgun (WGS) entry which is preliminary data.</text>
</comment>